<evidence type="ECO:0000256" key="2">
    <source>
        <dbReference type="ARBA" id="ARBA00004635"/>
    </source>
</evidence>
<dbReference type="InterPro" id="IPR004761">
    <property type="entry name" value="Spore_GerAB"/>
</dbReference>
<keyword evidence="9 13" id="KW-1133">Transmembrane helix</keyword>
<feature type="transmembrane region" description="Helical" evidence="13">
    <location>
        <begin position="217"/>
        <end position="240"/>
    </location>
</feature>
<dbReference type="AlphaFoldDB" id="A0A162L6A4"/>
<dbReference type="InterPro" id="IPR008844">
    <property type="entry name" value="Spore_GerAC-like"/>
</dbReference>
<evidence type="ECO:0000256" key="5">
    <source>
        <dbReference type="ARBA" id="ARBA00022448"/>
    </source>
</evidence>
<dbReference type="InterPro" id="IPR046953">
    <property type="entry name" value="Spore_GerAC-like_C"/>
</dbReference>
<dbReference type="Gene3D" id="1.20.1740.10">
    <property type="entry name" value="Amino acid/polyamine transporter I"/>
    <property type="match status" value="1"/>
</dbReference>
<evidence type="ECO:0000313" key="18">
    <source>
        <dbReference type="Proteomes" id="UP000077384"/>
    </source>
</evidence>
<accession>A0A162L6A4</accession>
<comment type="similarity">
    <text evidence="3">Belongs to the GerABKC lipoprotein family.</text>
</comment>
<dbReference type="EMBL" id="LROR01000018">
    <property type="protein sequence ID" value="OBR97671.1"/>
    <property type="molecule type" value="Genomic_DNA"/>
</dbReference>
<evidence type="ECO:0000256" key="3">
    <source>
        <dbReference type="ARBA" id="ARBA00007886"/>
    </source>
</evidence>
<comment type="caution">
    <text evidence="16">The sequence shown here is derived from an EMBL/GenBank/DDBJ whole genome shotgun (WGS) entry which is preliminary data.</text>
</comment>
<dbReference type="Pfam" id="PF05504">
    <property type="entry name" value="Spore_GerAC"/>
    <property type="match status" value="1"/>
</dbReference>
<feature type="transmembrane region" description="Helical" evidence="13">
    <location>
        <begin position="118"/>
        <end position="135"/>
    </location>
</feature>
<keyword evidence="19" id="KW-1185">Reference proteome</keyword>
<feature type="transmembrane region" description="Helical" evidence="13">
    <location>
        <begin position="40"/>
        <end position="59"/>
    </location>
</feature>
<evidence type="ECO:0000259" key="14">
    <source>
        <dbReference type="Pfam" id="PF05504"/>
    </source>
</evidence>
<dbReference type="Proteomes" id="UP000093694">
    <property type="component" value="Unassembled WGS sequence"/>
</dbReference>
<feature type="transmembrane region" description="Helical" evidence="13">
    <location>
        <begin position="367"/>
        <end position="384"/>
    </location>
</feature>
<dbReference type="Pfam" id="PF25198">
    <property type="entry name" value="Spore_GerAC_N"/>
    <property type="match status" value="1"/>
</dbReference>
<dbReference type="GO" id="GO:0016020">
    <property type="term" value="C:membrane"/>
    <property type="evidence" value="ECO:0007669"/>
    <property type="project" value="UniProtKB-SubCell"/>
</dbReference>
<feature type="domain" description="Spore germination GerAC-like C-terminal" evidence="14">
    <location>
        <begin position="587"/>
        <end position="749"/>
    </location>
</feature>
<evidence type="ECO:0000256" key="6">
    <source>
        <dbReference type="ARBA" id="ARBA00022544"/>
    </source>
</evidence>
<feature type="transmembrane region" description="Helical" evidence="13">
    <location>
        <begin position="80"/>
        <end position="106"/>
    </location>
</feature>
<dbReference type="InterPro" id="IPR057336">
    <property type="entry name" value="GerAC_N"/>
</dbReference>
<keyword evidence="6" id="KW-0309">Germination</keyword>
<feature type="transmembrane region" description="Helical" evidence="13">
    <location>
        <begin position="329"/>
        <end position="355"/>
    </location>
</feature>
<keyword evidence="10 13" id="KW-0472">Membrane</keyword>
<keyword evidence="8" id="KW-0732">Signal</keyword>
<feature type="transmembrane region" description="Helical" evidence="13">
    <location>
        <begin position="7"/>
        <end position="28"/>
    </location>
</feature>
<dbReference type="RefSeq" id="WP_063601735.1">
    <property type="nucleotide sequence ID" value="NZ_LITQ01000024.1"/>
</dbReference>
<evidence type="ECO:0000256" key="11">
    <source>
        <dbReference type="ARBA" id="ARBA00023139"/>
    </source>
</evidence>
<feature type="transmembrane region" description="Helical" evidence="13">
    <location>
        <begin position="303"/>
        <end position="323"/>
    </location>
</feature>
<dbReference type="PANTHER" id="PTHR34975">
    <property type="entry name" value="SPORE GERMINATION PROTEIN A2"/>
    <property type="match status" value="1"/>
</dbReference>
<evidence type="ECO:0000256" key="1">
    <source>
        <dbReference type="ARBA" id="ARBA00004141"/>
    </source>
</evidence>
<dbReference type="PANTHER" id="PTHR34975:SF2">
    <property type="entry name" value="SPORE GERMINATION PROTEIN A2"/>
    <property type="match status" value="1"/>
</dbReference>
<feature type="transmembrane region" description="Helical" evidence="13">
    <location>
        <begin position="272"/>
        <end position="291"/>
    </location>
</feature>
<dbReference type="PATRIC" id="fig|1705578.3.peg.1863"/>
<proteinExistence type="inferred from homology"/>
<evidence type="ECO:0000313" key="16">
    <source>
        <dbReference type="EMBL" id="OAA91722.1"/>
    </source>
</evidence>
<keyword evidence="11" id="KW-0564">Palmitate</keyword>
<name>A0A162L6A4_9CLOT</name>
<evidence type="ECO:0000256" key="10">
    <source>
        <dbReference type="ARBA" id="ARBA00023136"/>
    </source>
</evidence>
<evidence type="ECO:0000256" key="13">
    <source>
        <dbReference type="SAM" id="Phobius"/>
    </source>
</evidence>
<evidence type="ECO:0000313" key="17">
    <source>
        <dbReference type="EMBL" id="OBR97671.1"/>
    </source>
</evidence>
<evidence type="ECO:0000256" key="9">
    <source>
        <dbReference type="ARBA" id="ARBA00022989"/>
    </source>
</evidence>
<dbReference type="GO" id="GO:0009847">
    <property type="term" value="P:spore germination"/>
    <property type="evidence" value="ECO:0007669"/>
    <property type="project" value="InterPro"/>
</dbReference>
<reference evidence="16 18" key="1">
    <citation type="journal article" date="2015" name="Biotechnol. Bioeng.">
        <title>Genome sequence and phenotypic characterization of Caulobacter segnis.</title>
        <authorList>
            <person name="Patel S."/>
            <person name="Fletcher B."/>
            <person name="Scott D.C."/>
            <person name="Ely B."/>
        </authorList>
    </citation>
    <scope>NUCLEOTIDE SEQUENCE [LARGE SCALE GENOMIC DNA]</scope>
    <source>
        <strain evidence="16 18">PS02</strain>
    </source>
</reference>
<protein>
    <submittedName>
        <fullName evidence="16">Spore germination protein A2</fullName>
    </submittedName>
</protein>
<evidence type="ECO:0000256" key="8">
    <source>
        <dbReference type="ARBA" id="ARBA00022729"/>
    </source>
</evidence>
<sequence length="752" mass="85254">MTQKNFITEFGMFSTIVITMIGVGAFSYPEEVVNYLGSNGWIGTIVEGIVAYFLIYIAYKVIKLNGYNKLCIILQNSFGKIFGSILALIFVAYNIFFISMGMRIFIEVIKMYLLEKTPSEFLIIIMIFTGIYLIRNELGDLIKFNEVSFWIMFVSMGLIFLFTLNKAHFNNSIPNFINSDVYDYLKAFKNTIYSFIGIEIIYLVGPFAKNKVSIKKIALKSILFVTLFYVVTVILSLAIFSEEQTKALLWPTITMIKSVDIRGAFIERWEGIAMAVWIMFYFCNFSNVYYLSSDIVKDVFRLGDIKISSALIAPFIYLTAMYPENIAELYHIINTVMPVAAAYSLILLPLIIFLFSKPKRNLNASKFICIFLVCTVLTGCWDKVEIERTQLVSVIGVDAGEDIGKVKELKNVKSTDPLTSVNLKKIHVTFGTPDLSKLEPGKGGISGDKYVDVDGYSMEDAVNTAMSKSSRTVKFSQTKLLVLGKGLMEYPDVVKEVIDYLQREPSLNRNMYIVLASGSSDKYIKIKTPMGKSTEGYILGLVEGDAKDNEVKTVTLNDFLVSMSENGNSIIPKVEMDKDKKNIKIAGTAAIKNFKYEGDLNQVQTSNIQLLQGKLKSGKRMIYLEGHPVDIRINDSNRRIKVSQEKGNLVFNIKLNIEGEIKNYYTNGKVLSVDKLSYIEQSFNKAISQECKDAIKVTQRDLKIDPIGFKDYIKRYHPLMWRQVKDKWEDSYKDAVVNVNVDTKIRRIGVVK</sequence>
<dbReference type="EMBL" id="LITQ01000024">
    <property type="protein sequence ID" value="OAA91722.1"/>
    <property type="molecule type" value="Genomic_DNA"/>
</dbReference>
<reference evidence="17 19" key="2">
    <citation type="journal article" date="2016" name="Front. Microbiol.">
        <title>Industrial Acetogenic Biocatalysts: A Comparative Metabolic and Genomic Analysis.</title>
        <authorList>
            <person name="Bengelsdorf F."/>
            <person name="Poehlein A."/>
            <person name="Sonja S."/>
            <person name="Erz C."/>
            <person name="Hummel T."/>
            <person name="Hoffmeister S."/>
            <person name="Daniel R."/>
            <person name="Durre P."/>
        </authorList>
    </citation>
    <scope>NUCLEOTIDE SEQUENCE [LARGE SCALE GENOMIC DNA]</scope>
    <source>
        <strain evidence="17 19">PTA-10522</strain>
    </source>
</reference>
<keyword evidence="7 13" id="KW-0812">Transmembrane</keyword>
<dbReference type="Pfam" id="PF03845">
    <property type="entry name" value="Spore_permease"/>
    <property type="match status" value="1"/>
</dbReference>
<evidence type="ECO:0000259" key="15">
    <source>
        <dbReference type="Pfam" id="PF25198"/>
    </source>
</evidence>
<feature type="domain" description="Spore germination protein N-terminal" evidence="15">
    <location>
        <begin position="382"/>
        <end position="575"/>
    </location>
</feature>
<evidence type="ECO:0000256" key="7">
    <source>
        <dbReference type="ARBA" id="ARBA00022692"/>
    </source>
</evidence>
<organism evidence="16 18">
    <name type="scientific">Clostridium coskatii</name>
    <dbReference type="NCBI Taxonomy" id="1705578"/>
    <lineage>
        <taxon>Bacteria</taxon>
        <taxon>Bacillati</taxon>
        <taxon>Bacillota</taxon>
        <taxon>Clostridia</taxon>
        <taxon>Eubacteriales</taxon>
        <taxon>Clostridiaceae</taxon>
        <taxon>Clostridium</taxon>
    </lineage>
</organism>
<comment type="subcellular location">
    <subcellularLocation>
        <location evidence="2">Membrane</location>
        <topology evidence="2">Lipid-anchor</topology>
    </subcellularLocation>
    <subcellularLocation>
        <location evidence="1">Membrane</location>
        <topology evidence="1">Multi-pass membrane protein</topology>
    </subcellularLocation>
</comment>
<gene>
    <name evidence="16" type="primary">gerAB</name>
    <name evidence="17" type="ORF">CLCOS_01410</name>
    <name evidence="16" type="ORF">WX73_01607</name>
</gene>
<feature type="transmembrane region" description="Helical" evidence="13">
    <location>
        <begin position="187"/>
        <end position="205"/>
    </location>
</feature>
<comment type="similarity">
    <text evidence="4">Belongs to the amino acid-polyamine-organocation (APC) superfamily. Spore germination protein (SGP) (TC 2.A.3.9) family.</text>
</comment>
<dbReference type="Gene3D" id="3.30.300.210">
    <property type="entry name" value="Nutrient germinant receptor protein C, domain 3"/>
    <property type="match status" value="1"/>
</dbReference>
<evidence type="ECO:0000256" key="4">
    <source>
        <dbReference type="ARBA" id="ARBA00007998"/>
    </source>
</evidence>
<keyword evidence="12" id="KW-0449">Lipoprotein</keyword>
<dbReference type="Proteomes" id="UP000077384">
    <property type="component" value="Unassembled WGS sequence"/>
</dbReference>
<keyword evidence="5" id="KW-0813">Transport</keyword>
<dbReference type="NCBIfam" id="TIGR00912">
    <property type="entry name" value="2A0309"/>
    <property type="match status" value="1"/>
</dbReference>
<feature type="transmembrane region" description="Helical" evidence="13">
    <location>
        <begin position="147"/>
        <end position="167"/>
    </location>
</feature>
<evidence type="ECO:0000256" key="12">
    <source>
        <dbReference type="ARBA" id="ARBA00023288"/>
    </source>
</evidence>
<evidence type="ECO:0000313" key="19">
    <source>
        <dbReference type="Proteomes" id="UP000093694"/>
    </source>
</evidence>
<dbReference type="NCBIfam" id="TIGR02887">
    <property type="entry name" value="spore_ger_x_C"/>
    <property type="match status" value="1"/>
</dbReference>
<dbReference type="InterPro" id="IPR038501">
    <property type="entry name" value="Spore_GerAC_C_sf"/>
</dbReference>